<evidence type="ECO:0000313" key="18">
    <source>
        <dbReference type="Proteomes" id="UP000314011"/>
    </source>
</evidence>
<evidence type="ECO:0000256" key="9">
    <source>
        <dbReference type="ARBA" id="ARBA00022801"/>
    </source>
</evidence>
<dbReference type="Gene3D" id="2.60.40.1730">
    <property type="entry name" value="tricorn interacting facor f3 domain"/>
    <property type="match status" value="1"/>
</dbReference>
<feature type="domain" description="Aminopeptidase N-like N-terminal" evidence="16">
    <location>
        <begin position="104"/>
        <end position="179"/>
    </location>
</feature>
<keyword evidence="7" id="KW-0645">Protease</keyword>
<dbReference type="FunFam" id="3.30.2010.30:FF:000002">
    <property type="entry name" value="Putative aminopeptidase N"/>
    <property type="match status" value="1"/>
</dbReference>
<organism evidence="17 18">
    <name type="scientific">Pelagovum pacificum</name>
    <dbReference type="NCBI Taxonomy" id="2588711"/>
    <lineage>
        <taxon>Bacteria</taxon>
        <taxon>Pseudomonadati</taxon>
        <taxon>Pseudomonadota</taxon>
        <taxon>Alphaproteobacteria</taxon>
        <taxon>Rhodobacterales</taxon>
        <taxon>Paracoccaceae</taxon>
        <taxon>Pelagovum</taxon>
    </lineage>
</organism>
<dbReference type="EMBL" id="VFFF01000001">
    <property type="protein sequence ID" value="TNY32886.1"/>
    <property type="molecule type" value="Genomic_DNA"/>
</dbReference>
<dbReference type="NCBIfam" id="TIGR02414">
    <property type="entry name" value="pepN_proteo"/>
    <property type="match status" value="1"/>
</dbReference>
<dbReference type="SUPFAM" id="SSF63737">
    <property type="entry name" value="Leukotriene A4 hydrolase N-terminal domain"/>
    <property type="match status" value="1"/>
</dbReference>
<evidence type="ECO:0000256" key="2">
    <source>
        <dbReference type="ARBA" id="ARBA00001947"/>
    </source>
</evidence>
<dbReference type="PANTHER" id="PTHR46322:SF1">
    <property type="entry name" value="PUROMYCIN-SENSITIVE AMINOPEPTIDASE"/>
    <property type="match status" value="1"/>
</dbReference>
<evidence type="ECO:0000259" key="15">
    <source>
        <dbReference type="Pfam" id="PF17432"/>
    </source>
</evidence>
<dbReference type="Pfam" id="PF17432">
    <property type="entry name" value="DUF3458_C"/>
    <property type="match status" value="1"/>
</dbReference>
<proteinExistence type="inferred from homology"/>
<evidence type="ECO:0000256" key="4">
    <source>
        <dbReference type="ARBA" id="ARBA00012564"/>
    </source>
</evidence>
<dbReference type="Proteomes" id="UP000314011">
    <property type="component" value="Unassembled WGS sequence"/>
</dbReference>
<dbReference type="SUPFAM" id="SSF55486">
    <property type="entry name" value="Metalloproteases ('zincins'), catalytic domain"/>
    <property type="match status" value="1"/>
</dbReference>
<feature type="domain" description="Peptidase M1 alanyl aminopeptidase C-terminal" evidence="15">
    <location>
        <begin position="542"/>
        <end position="858"/>
    </location>
</feature>
<accession>A0A5C5GHG3</accession>
<sequence>MPDNQHEKIFLSDYKAFPWKVDRVDLTFKLSPKATRVLSRIAFRPDPAAPAAPFFLHGESVRLISAAIDGEPVSPDVTDRGLTCDVPDRPFLWEAEVEISPEENTALEGLYMSNGIFSTQCEAEGFRRITFYPDRPDVLARFRVRIESDLPVLLSNGNPVASGKGFAEWDDPWPKPAYLFALVAGDLQPVRDTFTTRSGREVDLAIWVRKGDEHKCAWGLESLKASMKWDEETYGREYQLDIFNIVAVSDFNAGAMENTGLNIFNSALVLASPETATDAEFERIEGVIAHEYFHNWTGNRVTCRDWFQLSLKEGLTVYRDQQFTSDMRSAPVKRIEDALLLRARQFREDGGPLAHPVRPESFVEINNFYTLTVYEKGAEVVGMLKRLVGDNAWRAGCDLYFERHDGEAVTIEDWLAAFADTMGRDLEQFKRWYSQAGTPRLSVKEDWDGQTYKLTLTQSTPPTPGQSDKLPLVIPVAIGLLHPDGAEIVGTTMVEMSQETEVLTYDIADLCKRQGKDVARPVPSLLRGFSAPVIVEFERPTEENAFLLAHDTDPFNRWEAGRNLSREVLLKRAAGEEADDAHLVKGISSVLRDTHLDPAFKALVLGLPSEDDIAQGLHAAGKTPDPTAIHAAGEALRDRIAEELEPLLAKTFDENQVPGPYSPDAAAAGKRSLANRCLGLLSRRDDGARAAAQYDSADNMTLSLAALSALLNIGKGDAQLADFETKWRDDPLVMDKWFSLQVASAAPEDAATTADRLTGHPAFNWKNPNRFRSVFSPLANANPAGFHDPSGKAYELMADWLIRLDPVNPSIAARGSTAFDTWERYDTGRQEKMRAALQRILDTPNLSRDTREMVSRILGD</sequence>
<evidence type="ECO:0000259" key="14">
    <source>
        <dbReference type="Pfam" id="PF11940"/>
    </source>
</evidence>
<dbReference type="PANTHER" id="PTHR46322">
    <property type="entry name" value="PUROMYCIN-SENSITIVE AMINOPEPTIDASE"/>
    <property type="match status" value="1"/>
</dbReference>
<keyword evidence="6 17" id="KW-0031">Aminopeptidase</keyword>
<comment type="caution">
    <text evidence="17">The sequence shown here is derived from an EMBL/GenBank/DDBJ whole genome shotgun (WGS) entry which is preliminary data.</text>
</comment>
<dbReference type="InterPro" id="IPR035414">
    <property type="entry name" value="Peptidase_M1_pepN_Ig-like"/>
</dbReference>
<evidence type="ECO:0000256" key="1">
    <source>
        <dbReference type="ARBA" id="ARBA00000098"/>
    </source>
</evidence>
<dbReference type="InterPro" id="IPR024601">
    <property type="entry name" value="Peptidase_M1_pepN_C"/>
</dbReference>
<dbReference type="Pfam" id="PF11940">
    <property type="entry name" value="DUF3458"/>
    <property type="match status" value="1"/>
</dbReference>
<feature type="domain" description="Peptidase M1 membrane alanine aminopeptidase" evidence="13">
    <location>
        <begin position="218"/>
        <end position="432"/>
    </location>
</feature>
<dbReference type="CDD" id="cd09600">
    <property type="entry name" value="M1_APN"/>
    <property type="match status" value="1"/>
</dbReference>
<comment type="catalytic activity">
    <reaction evidence="1">
        <text>Release of an N-terminal amino acid, Xaa-|-Yaa- from a peptide, amide or arylamide. Xaa is preferably Ala, but may be most amino acids including Pro (slow action). When a terminal hydrophobic residue is followed by a prolyl residue, the two may be released as an intact Xaa-Pro dipeptide.</text>
        <dbReference type="EC" id="3.4.11.2"/>
    </reaction>
</comment>
<evidence type="ECO:0000256" key="6">
    <source>
        <dbReference type="ARBA" id="ARBA00022438"/>
    </source>
</evidence>
<dbReference type="Pfam" id="PF01433">
    <property type="entry name" value="Peptidase_M1"/>
    <property type="match status" value="1"/>
</dbReference>
<feature type="domain" description="Peptidase M1 alanyl aminopeptidase Ig-like fold" evidence="14">
    <location>
        <begin position="437"/>
        <end position="537"/>
    </location>
</feature>
<evidence type="ECO:0000259" key="13">
    <source>
        <dbReference type="Pfam" id="PF01433"/>
    </source>
</evidence>
<evidence type="ECO:0000259" key="16">
    <source>
        <dbReference type="Pfam" id="PF17900"/>
    </source>
</evidence>
<protein>
    <recommendedName>
        <fullName evidence="5 12">Aminopeptidase N</fullName>
        <ecNumber evidence="4 12">3.4.11.2</ecNumber>
    </recommendedName>
</protein>
<dbReference type="Gene3D" id="1.25.50.10">
    <property type="entry name" value="Peptidase M1, alanyl aminopeptidase, C-terminal domain"/>
    <property type="match status" value="1"/>
</dbReference>
<dbReference type="GO" id="GO:0006508">
    <property type="term" value="P:proteolysis"/>
    <property type="evidence" value="ECO:0007669"/>
    <property type="project" value="UniProtKB-UniRule"/>
</dbReference>
<dbReference type="InterPro" id="IPR042097">
    <property type="entry name" value="Aminopeptidase_N-like_N_sf"/>
</dbReference>
<keyword evidence="8" id="KW-0479">Metal-binding</keyword>
<keyword evidence="10" id="KW-0862">Zinc</keyword>
<dbReference type="Gene3D" id="1.10.390.10">
    <property type="entry name" value="Neutral Protease Domain 2"/>
    <property type="match status" value="1"/>
</dbReference>
<dbReference type="Gene3D" id="2.60.40.1840">
    <property type="match status" value="1"/>
</dbReference>
<dbReference type="OrthoDB" id="100605at2"/>
<evidence type="ECO:0000256" key="11">
    <source>
        <dbReference type="ARBA" id="ARBA00023049"/>
    </source>
</evidence>
<name>A0A5C5GHG3_9RHOB</name>
<dbReference type="PRINTS" id="PR00756">
    <property type="entry name" value="ALADIPTASE"/>
</dbReference>
<dbReference type="RefSeq" id="WP_140193570.1">
    <property type="nucleotide sequence ID" value="NZ_CP065915.1"/>
</dbReference>
<evidence type="ECO:0000256" key="10">
    <source>
        <dbReference type="ARBA" id="ARBA00022833"/>
    </source>
</evidence>
<reference evidence="17 18" key="1">
    <citation type="submission" date="2019-06" db="EMBL/GenBank/DDBJ databases">
        <title>Genome of new Rhodobacteraceae sp. SM1903.</title>
        <authorList>
            <person name="Ren X."/>
        </authorList>
    </citation>
    <scope>NUCLEOTIDE SEQUENCE [LARGE SCALE GENOMIC DNA]</scope>
    <source>
        <strain evidence="17 18">SM1903</strain>
    </source>
</reference>
<dbReference type="GO" id="GO:0008237">
    <property type="term" value="F:metallopeptidase activity"/>
    <property type="evidence" value="ECO:0007669"/>
    <property type="project" value="UniProtKB-UniRule"/>
</dbReference>
<dbReference type="InterPro" id="IPR012779">
    <property type="entry name" value="Peptidase_M1_pepN"/>
</dbReference>
<dbReference type="InterPro" id="IPR014782">
    <property type="entry name" value="Peptidase_M1_dom"/>
</dbReference>
<evidence type="ECO:0000256" key="12">
    <source>
        <dbReference type="NCBIfam" id="TIGR02414"/>
    </source>
</evidence>
<keyword evidence="9 17" id="KW-0378">Hydrolase</keyword>
<dbReference type="GO" id="GO:0016285">
    <property type="term" value="F:alanyl aminopeptidase activity"/>
    <property type="evidence" value="ECO:0007669"/>
    <property type="project" value="UniProtKB-EC"/>
</dbReference>
<dbReference type="EC" id="3.4.11.2" evidence="4 12"/>
<dbReference type="InterPro" id="IPR045357">
    <property type="entry name" value="Aminopeptidase_N-like_N"/>
</dbReference>
<dbReference type="InterPro" id="IPR027268">
    <property type="entry name" value="Peptidase_M4/M1_CTD_sf"/>
</dbReference>
<evidence type="ECO:0000256" key="8">
    <source>
        <dbReference type="ARBA" id="ARBA00022723"/>
    </source>
</evidence>
<evidence type="ECO:0000313" key="17">
    <source>
        <dbReference type="EMBL" id="TNY32886.1"/>
    </source>
</evidence>
<evidence type="ECO:0000256" key="5">
    <source>
        <dbReference type="ARBA" id="ARBA00015611"/>
    </source>
</evidence>
<comment type="cofactor">
    <cofactor evidence="2">
        <name>Zn(2+)</name>
        <dbReference type="ChEBI" id="CHEBI:29105"/>
    </cofactor>
</comment>
<gene>
    <name evidence="17" type="primary">pepN</name>
    <name evidence="17" type="ORF">FHY64_06310</name>
</gene>
<evidence type="ECO:0000256" key="7">
    <source>
        <dbReference type="ARBA" id="ARBA00022670"/>
    </source>
</evidence>
<dbReference type="GO" id="GO:0008270">
    <property type="term" value="F:zinc ion binding"/>
    <property type="evidence" value="ECO:0007669"/>
    <property type="project" value="InterPro"/>
</dbReference>
<keyword evidence="11" id="KW-0482">Metalloprotease</keyword>
<dbReference type="Gene3D" id="3.30.2010.30">
    <property type="match status" value="1"/>
</dbReference>
<dbReference type="Pfam" id="PF17900">
    <property type="entry name" value="Peptidase_M1_N"/>
    <property type="match status" value="1"/>
</dbReference>
<dbReference type="InterPro" id="IPR001930">
    <property type="entry name" value="Peptidase_M1"/>
</dbReference>
<dbReference type="InterPro" id="IPR037144">
    <property type="entry name" value="Peptidase_M1_pepN_C_sf"/>
</dbReference>
<dbReference type="AlphaFoldDB" id="A0A5C5GHG3"/>
<evidence type="ECO:0000256" key="3">
    <source>
        <dbReference type="ARBA" id="ARBA00010136"/>
    </source>
</evidence>
<dbReference type="InterPro" id="IPR038438">
    <property type="entry name" value="PepN_Ig-like_sf"/>
</dbReference>
<comment type="similarity">
    <text evidence="3">Belongs to the peptidase M1 family.</text>
</comment>
<keyword evidence="18" id="KW-1185">Reference proteome</keyword>